<evidence type="ECO:0008006" key="4">
    <source>
        <dbReference type="Google" id="ProtNLM"/>
    </source>
</evidence>
<name>A0AAN6TTF5_9PEZI</name>
<reference evidence="2" key="1">
    <citation type="journal article" date="2023" name="Mol. Phylogenet. Evol.">
        <title>Genome-scale phylogeny and comparative genomics of the fungal order Sordariales.</title>
        <authorList>
            <person name="Hensen N."/>
            <person name="Bonometti L."/>
            <person name="Westerberg I."/>
            <person name="Brannstrom I.O."/>
            <person name="Guillou S."/>
            <person name="Cros-Aarteil S."/>
            <person name="Calhoun S."/>
            <person name="Haridas S."/>
            <person name="Kuo A."/>
            <person name="Mondo S."/>
            <person name="Pangilinan J."/>
            <person name="Riley R."/>
            <person name="LaButti K."/>
            <person name="Andreopoulos B."/>
            <person name="Lipzen A."/>
            <person name="Chen C."/>
            <person name="Yan M."/>
            <person name="Daum C."/>
            <person name="Ng V."/>
            <person name="Clum A."/>
            <person name="Steindorff A."/>
            <person name="Ohm R.A."/>
            <person name="Martin F."/>
            <person name="Silar P."/>
            <person name="Natvig D.O."/>
            <person name="Lalanne C."/>
            <person name="Gautier V."/>
            <person name="Ament-Velasquez S.L."/>
            <person name="Kruys A."/>
            <person name="Hutchinson M.I."/>
            <person name="Powell A.J."/>
            <person name="Barry K."/>
            <person name="Miller A.N."/>
            <person name="Grigoriev I.V."/>
            <person name="Debuchy R."/>
            <person name="Gladieux P."/>
            <person name="Hiltunen Thoren M."/>
            <person name="Johannesson H."/>
        </authorList>
    </citation>
    <scope>NUCLEOTIDE SEQUENCE</scope>
    <source>
        <strain evidence="2">CBS 731.68</strain>
    </source>
</reference>
<feature type="chain" id="PRO_5042925634" description="Secreted protein" evidence="1">
    <location>
        <begin position="22"/>
        <end position="137"/>
    </location>
</feature>
<dbReference type="AlphaFoldDB" id="A0AAN6TTF5"/>
<dbReference type="Proteomes" id="UP001302602">
    <property type="component" value="Unassembled WGS sequence"/>
</dbReference>
<dbReference type="RefSeq" id="XP_062644158.1">
    <property type="nucleotide sequence ID" value="XM_062786013.1"/>
</dbReference>
<organism evidence="2 3">
    <name type="scientific">Parathielavia appendiculata</name>
    <dbReference type="NCBI Taxonomy" id="2587402"/>
    <lineage>
        <taxon>Eukaryota</taxon>
        <taxon>Fungi</taxon>
        <taxon>Dikarya</taxon>
        <taxon>Ascomycota</taxon>
        <taxon>Pezizomycotina</taxon>
        <taxon>Sordariomycetes</taxon>
        <taxon>Sordariomycetidae</taxon>
        <taxon>Sordariales</taxon>
        <taxon>Chaetomiaceae</taxon>
        <taxon>Parathielavia</taxon>
    </lineage>
</organism>
<comment type="caution">
    <text evidence="2">The sequence shown here is derived from an EMBL/GenBank/DDBJ whole genome shotgun (WGS) entry which is preliminary data.</text>
</comment>
<dbReference type="EMBL" id="MU853239">
    <property type="protein sequence ID" value="KAK4120387.1"/>
    <property type="molecule type" value="Genomic_DNA"/>
</dbReference>
<accession>A0AAN6TTF5</accession>
<evidence type="ECO:0000256" key="1">
    <source>
        <dbReference type="SAM" id="SignalP"/>
    </source>
</evidence>
<reference evidence="2" key="2">
    <citation type="submission" date="2023-05" db="EMBL/GenBank/DDBJ databases">
        <authorList>
            <consortium name="Lawrence Berkeley National Laboratory"/>
            <person name="Steindorff A."/>
            <person name="Hensen N."/>
            <person name="Bonometti L."/>
            <person name="Westerberg I."/>
            <person name="Brannstrom I.O."/>
            <person name="Guillou S."/>
            <person name="Cros-Aarteil S."/>
            <person name="Calhoun S."/>
            <person name="Haridas S."/>
            <person name="Kuo A."/>
            <person name="Mondo S."/>
            <person name="Pangilinan J."/>
            <person name="Riley R."/>
            <person name="Labutti K."/>
            <person name="Andreopoulos B."/>
            <person name="Lipzen A."/>
            <person name="Chen C."/>
            <person name="Yanf M."/>
            <person name="Daum C."/>
            <person name="Ng V."/>
            <person name="Clum A."/>
            <person name="Ohm R."/>
            <person name="Martin F."/>
            <person name="Silar P."/>
            <person name="Natvig D."/>
            <person name="Lalanne C."/>
            <person name="Gautier V."/>
            <person name="Ament-Velasquez S.L."/>
            <person name="Kruys A."/>
            <person name="Hutchinson M.I."/>
            <person name="Powell A.J."/>
            <person name="Barry K."/>
            <person name="Miller A.N."/>
            <person name="Grigoriev I.V."/>
            <person name="Debuchy R."/>
            <person name="Gladieux P."/>
            <person name="Thoren M.H."/>
            <person name="Johannesson H."/>
        </authorList>
    </citation>
    <scope>NUCLEOTIDE SEQUENCE</scope>
    <source>
        <strain evidence="2">CBS 731.68</strain>
    </source>
</reference>
<sequence length="137" mass="15840">MRPGAHCIALLPSLFLYVVKEQQRQPELAWERTVLQRAQSLKSWKMGRDNDDRREARPTSVEQWLRFLKAQGRGKHNDDGRQDCFLRKAKPTSVGSWVRLIGECYTVNKSPETGERSDRLLFLSSHVVVILYGCWGP</sequence>
<keyword evidence="3" id="KW-1185">Reference proteome</keyword>
<evidence type="ECO:0000313" key="3">
    <source>
        <dbReference type="Proteomes" id="UP001302602"/>
    </source>
</evidence>
<gene>
    <name evidence="2" type="ORF">N657DRAFT_160905</name>
</gene>
<proteinExistence type="predicted"/>
<keyword evidence="1" id="KW-0732">Signal</keyword>
<evidence type="ECO:0000313" key="2">
    <source>
        <dbReference type="EMBL" id="KAK4120387.1"/>
    </source>
</evidence>
<feature type="signal peptide" evidence="1">
    <location>
        <begin position="1"/>
        <end position="21"/>
    </location>
</feature>
<dbReference type="GeneID" id="87822779"/>
<protein>
    <recommendedName>
        <fullName evidence="4">Secreted protein</fullName>
    </recommendedName>
</protein>